<dbReference type="KEGG" id="vg:3342349"/>
<name>Q5DN55_9CAUD</name>
<dbReference type="RefSeq" id="YP_223974.1">
    <property type="nucleotide sequence ID" value="NC_006938.1"/>
</dbReference>
<accession>Q5DN55</accession>
<dbReference type="GeneID" id="3342349"/>
<keyword evidence="2" id="KW-1185">Reference proteome</keyword>
<proteinExistence type="predicted"/>
<organism evidence="1 2">
    <name type="scientific">Alphaproteobacteria phage PhiJL001</name>
    <dbReference type="NCBI Taxonomy" id="2681607"/>
    <lineage>
        <taxon>Viruses</taxon>
        <taxon>Duplodnaviria</taxon>
        <taxon>Heunggongvirae</taxon>
        <taxon>Uroviricota</taxon>
        <taxon>Caudoviricetes</taxon>
        <taxon>Mesyanzhinovviridae</taxon>
        <taxon>Keylargovirus</taxon>
        <taxon>Keylargovirus JL001</taxon>
    </lineage>
</organism>
<protein>
    <submittedName>
        <fullName evidence="1">Gp50</fullName>
    </submittedName>
</protein>
<reference evidence="1 2" key="1">
    <citation type="journal article" date="2005" name="Appl. Environ. Microbiol.">
        <title>Genomic analysis of bacteriophage PhiJL001: insights into its interaction with a sponge-associated alpha-proteobacterium.</title>
        <authorList>
            <person name="Lohr J.E."/>
            <person name="Chen F."/>
            <person name="Hill R.T."/>
        </authorList>
    </citation>
    <scope>NUCLEOTIDE SEQUENCE</scope>
</reference>
<gene>
    <name evidence="1" type="ORF">JL001p50</name>
</gene>
<dbReference type="Proteomes" id="UP000000993">
    <property type="component" value="Segment"/>
</dbReference>
<evidence type="ECO:0000313" key="1">
    <source>
        <dbReference type="EMBL" id="AAT69526.1"/>
    </source>
</evidence>
<sequence length="120" mass="14312">MKTLDMKAMNDKFFALYQQAIDLRLKEARWVLDHDTWLELRRGWEWGSFLEFNPDTREFNIMGLECTFVHPEVPELVPDLDPETVMLETTRMPFCLYLRGVKPNCRVVQIDDPDCAEDWK</sequence>
<dbReference type="EMBL" id="AY576273">
    <property type="protein sequence ID" value="AAT69526.1"/>
    <property type="molecule type" value="Genomic_DNA"/>
</dbReference>
<evidence type="ECO:0000313" key="2">
    <source>
        <dbReference type="Proteomes" id="UP000000993"/>
    </source>
</evidence>